<feature type="domain" description="Radical SAM core" evidence="5">
    <location>
        <begin position="90"/>
        <end position="320"/>
    </location>
</feature>
<dbReference type="PANTHER" id="PTHR11228">
    <property type="entry name" value="RADICAL SAM DOMAIN PROTEIN"/>
    <property type="match status" value="1"/>
</dbReference>
<keyword evidence="4" id="KW-0411">Iron-sulfur</keyword>
<dbReference type="Pfam" id="PF13186">
    <property type="entry name" value="SPASM"/>
    <property type="match status" value="1"/>
</dbReference>
<evidence type="ECO:0000256" key="4">
    <source>
        <dbReference type="ARBA" id="ARBA00023014"/>
    </source>
</evidence>
<dbReference type="GO" id="GO:0003824">
    <property type="term" value="F:catalytic activity"/>
    <property type="evidence" value="ECO:0007669"/>
    <property type="project" value="InterPro"/>
</dbReference>
<dbReference type="InterPro" id="IPR050377">
    <property type="entry name" value="Radical_SAM_PqqE_MftC-like"/>
</dbReference>
<dbReference type="CDD" id="cd01335">
    <property type="entry name" value="Radical_SAM"/>
    <property type="match status" value="1"/>
</dbReference>
<dbReference type="SUPFAM" id="SSF102114">
    <property type="entry name" value="Radical SAM enzymes"/>
    <property type="match status" value="1"/>
</dbReference>
<protein>
    <submittedName>
        <fullName evidence="6">Radical SAM protein</fullName>
    </submittedName>
</protein>
<dbReference type="Pfam" id="PF04055">
    <property type="entry name" value="Radical_SAM"/>
    <property type="match status" value="1"/>
</dbReference>
<dbReference type="SFLD" id="SFLDG01067">
    <property type="entry name" value="SPASM/twitch_domain_containing"/>
    <property type="match status" value="1"/>
</dbReference>
<organism evidence="6 7">
    <name type="scientific">Candidatus Berkelbacteria bacterium Licking1014_2</name>
    <dbReference type="NCBI Taxonomy" id="2017146"/>
    <lineage>
        <taxon>Bacteria</taxon>
        <taxon>Candidatus Berkelbacteria</taxon>
    </lineage>
</organism>
<evidence type="ECO:0000256" key="3">
    <source>
        <dbReference type="ARBA" id="ARBA00023004"/>
    </source>
</evidence>
<accession>A0A554LV76</accession>
<keyword evidence="2" id="KW-0479">Metal-binding</keyword>
<dbReference type="PROSITE" id="PS51918">
    <property type="entry name" value="RADICAL_SAM"/>
    <property type="match status" value="1"/>
</dbReference>
<proteinExistence type="predicted"/>
<evidence type="ECO:0000256" key="1">
    <source>
        <dbReference type="ARBA" id="ARBA00022691"/>
    </source>
</evidence>
<comment type="caution">
    <text evidence="6">The sequence shown here is derived from an EMBL/GenBank/DDBJ whole genome shotgun (WGS) entry which is preliminary data.</text>
</comment>
<dbReference type="GO" id="GO:0046872">
    <property type="term" value="F:metal ion binding"/>
    <property type="evidence" value="ECO:0007669"/>
    <property type="project" value="UniProtKB-KW"/>
</dbReference>
<dbReference type="AlphaFoldDB" id="A0A554LV76"/>
<dbReference type="InterPro" id="IPR007197">
    <property type="entry name" value="rSAM"/>
</dbReference>
<dbReference type="InterPro" id="IPR023885">
    <property type="entry name" value="4Fe4S-binding_SPASM_dom"/>
</dbReference>
<gene>
    <name evidence="6" type="ORF">CEN88_269</name>
</gene>
<dbReference type="InterPro" id="IPR058240">
    <property type="entry name" value="rSAM_sf"/>
</dbReference>
<keyword evidence="3" id="KW-0408">Iron</keyword>
<evidence type="ECO:0000313" key="6">
    <source>
        <dbReference type="EMBL" id="TSC96771.1"/>
    </source>
</evidence>
<dbReference type="GO" id="GO:0051536">
    <property type="term" value="F:iron-sulfur cluster binding"/>
    <property type="evidence" value="ECO:0007669"/>
    <property type="project" value="UniProtKB-KW"/>
</dbReference>
<evidence type="ECO:0000259" key="5">
    <source>
        <dbReference type="PROSITE" id="PS51918"/>
    </source>
</evidence>
<reference evidence="6 7" key="1">
    <citation type="submission" date="2017-07" db="EMBL/GenBank/DDBJ databases">
        <title>Mechanisms for carbon and nitrogen cycling indicate functional differentiation within the Candidate Phyla Radiation.</title>
        <authorList>
            <person name="Danczak R.E."/>
            <person name="Johnston M.D."/>
            <person name="Kenah C."/>
            <person name="Slattery M."/>
            <person name="Wrighton K.C."/>
            <person name="Wilkins M.J."/>
        </authorList>
    </citation>
    <scope>NUCLEOTIDE SEQUENCE [LARGE SCALE GENOMIC DNA]</scope>
    <source>
        <strain evidence="6">Licking1014_2</strain>
    </source>
</reference>
<dbReference type="PANTHER" id="PTHR11228:SF34">
    <property type="entry name" value="TUNGSTEN-CONTAINING ALDEHYDE FERREDOXIN OXIDOREDUCTASE COFACTOR MODIFYING PROTEIN"/>
    <property type="match status" value="1"/>
</dbReference>
<dbReference type="EMBL" id="VMGL01000028">
    <property type="protein sequence ID" value="TSC96771.1"/>
    <property type="molecule type" value="Genomic_DNA"/>
</dbReference>
<name>A0A554LV76_9BACT</name>
<dbReference type="Gene3D" id="3.20.20.70">
    <property type="entry name" value="Aldolase class I"/>
    <property type="match status" value="1"/>
</dbReference>
<keyword evidence="1" id="KW-0949">S-adenosyl-L-methionine</keyword>
<dbReference type="SFLD" id="SFLDS00029">
    <property type="entry name" value="Radical_SAM"/>
    <property type="match status" value="1"/>
</dbReference>
<evidence type="ECO:0000256" key="2">
    <source>
        <dbReference type="ARBA" id="ARBA00022723"/>
    </source>
</evidence>
<dbReference type="SFLD" id="SFLDG01386">
    <property type="entry name" value="main_SPASM_domain-containing"/>
    <property type="match status" value="1"/>
</dbReference>
<dbReference type="NCBIfam" id="TIGR04085">
    <property type="entry name" value="rSAM_more_4Fe4S"/>
    <property type="match status" value="1"/>
</dbReference>
<dbReference type="Proteomes" id="UP000318711">
    <property type="component" value="Unassembled WGS sequence"/>
</dbReference>
<sequence>MKRRTTVIGKNLYLVEGAFRWGLYDLEKEIAIVIDRQSGELLNEIANIEVSGDQKRRFLQQYASAVWDESRALKITKRLFEAEIIPAPEKIPMDLLWLEITDDCNEKCIHCYVGSERTLERKRFMPLGLAKKIIRQGRKTEFRKLQFTGGEPLLHPHFFEMVAFAREINYPEIEVYTNLTIVTESELKRLKTLDVMIATSLLGPSATIHDVCTRTPGSFSRWYNNMKRLRSLGVPYRIGVVRMRQNEETMSEIEKFLRKEGFLAVNEPFKPDDIRLTANMTNNADLSPLGTFSNDNNPWLTVNPTFFHRARHYNPCWRGELAVATDGNVYPCVFSRKLVIGNLGNETLSNVLKRLREKYWVITLDRVEKCRDCELRYACMDCRALSFNTSGDLYGPPTRCNYNPYH</sequence>
<evidence type="ECO:0000313" key="7">
    <source>
        <dbReference type="Proteomes" id="UP000318711"/>
    </source>
</evidence>
<dbReference type="InterPro" id="IPR013785">
    <property type="entry name" value="Aldolase_TIM"/>
</dbReference>